<sequence length="178" mass="20337">MDSLKNRSWHYVLPVFIWVALTTTQALASDLPIPSLTPGAIDLAITQENIQSTVCVKGYTKTIRPPASYTNKLKKRQLREYGYDDRNPKHYEEDHLIPLSIGGNPTDSGNLWPEPRLSEWNASKKDDLEFALYKMVCKNEISLKEAQAEIASDWIAAYKKYVHEGKGRRHGRKHGRVE</sequence>
<comment type="caution">
    <text evidence="1">The sequence shown here is derived from an EMBL/GenBank/DDBJ whole genome shotgun (WGS) entry which is preliminary data.</text>
</comment>
<organism evidence="1">
    <name type="scientific">mine drainage metagenome</name>
    <dbReference type="NCBI Taxonomy" id="410659"/>
    <lineage>
        <taxon>unclassified sequences</taxon>
        <taxon>metagenomes</taxon>
        <taxon>ecological metagenomes</taxon>
    </lineage>
</organism>
<protein>
    <submittedName>
        <fullName evidence="1">Uncharacterized protein</fullName>
    </submittedName>
</protein>
<accession>A0A1J5SPT4</accession>
<evidence type="ECO:0000313" key="1">
    <source>
        <dbReference type="EMBL" id="OIR06061.1"/>
    </source>
</evidence>
<reference evidence="1" key="1">
    <citation type="submission" date="2016-10" db="EMBL/GenBank/DDBJ databases">
        <title>Sequence of Gallionella enrichment culture.</title>
        <authorList>
            <person name="Poehlein A."/>
            <person name="Muehling M."/>
            <person name="Daniel R."/>
        </authorList>
    </citation>
    <scope>NUCLEOTIDE SEQUENCE</scope>
</reference>
<proteinExistence type="predicted"/>
<dbReference type="EMBL" id="MLJW01000046">
    <property type="protein sequence ID" value="OIR06061.1"/>
    <property type="molecule type" value="Genomic_DNA"/>
</dbReference>
<name>A0A1J5SPT4_9ZZZZ</name>
<dbReference type="AlphaFoldDB" id="A0A1J5SPT4"/>
<gene>
    <name evidence="1" type="ORF">GALL_118580</name>
</gene>